<dbReference type="EMBL" id="UYRT01025928">
    <property type="protein sequence ID" value="VDK64362.1"/>
    <property type="molecule type" value="Genomic_DNA"/>
</dbReference>
<evidence type="ECO:0000313" key="4">
    <source>
        <dbReference type="WBParaSite" id="GPUH_0000869101-mRNA-1"/>
    </source>
</evidence>
<reference evidence="4" key="1">
    <citation type="submission" date="2016-06" db="UniProtKB">
        <authorList>
            <consortium name="WormBaseParasite"/>
        </authorList>
    </citation>
    <scope>IDENTIFICATION</scope>
</reference>
<feature type="domain" description="Polyprotein allergen nematode" evidence="1">
    <location>
        <begin position="38"/>
        <end position="159"/>
    </location>
</feature>
<evidence type="ECO:0000313" key="3">
    <source>
        <dbReference type="Proteomes" id="UP000271098"/>
    </source>
</evidence>
<gene>
    <name evidence="2" type="ORF">GPUH_LOCUS8680</name>
</gene>
<dbReference type="InterPro" id="IPR038289">
    <property type="entry name" value="DVA-1_sf"/>
</dbReference>
<feature type="domain" description="Polyprotein allergen nematode" evidence="1">
    <location>
        <begin position="175"/>
        <end position="296"/>
    </location>
</feature>
<name>A0A183DIZ0_9BILA</name>
<dbReference type="Pfam" id="PF16469">
    <property type="entry name" value="NPA"/>
    <property type="match status" value="3"/>
</dbReference>
<accession>A0A183DIZ0</accession>
<dbReference type="Proteomes" id="UP000271098">
    <property type="component" value="Unassembled WGS sequence"/>
</dbReference>
<evidence type="ECO:0000259" key="1">
    <source>
        <dbReference type="Pfam" id="PF16469"/>
    </source>
</evidence>
<dbReference type="AlphaFoldDB" id="A0A183DIZ0"/>
<keyword evidence="3" id="KW-1185">Reference proteome</keyword>
<feature type="domain" description="Polyprotein allergen nematode" evidence="1">
    <location>
        <begin position="303"/>
        <end position="402"/>
    </location>
</feature>
<dbReference type="InterPro" id="IPR032487">
    <property type="entry name" value="ABA-1_nematode"/>
</dbReference>
<dbReference type="WBParaSite" id="GPUH_0000869101-mRNA-1">
    <property type="protein sequence ID" value="GPUH_0000869101-mRNA-1"/>
    <property type="gene ID" value="GPUH_0000869101"/>
</dbReference>
<evidence type="ECO:0000313" key="2">
    <source>
        <dbReference type="EMBL" id="VDK64362.1"/>
    </source>
</evidence>
<reference evidence="2 3" key="2">
    <citation type="submission" date="2018-11" db="EMBL/GenBank/DDBJ databases">
        <authorList>
            <consortium name="Pathogen Informatics"/>
        </authorList>
    </citation>
    <scope>NUCLEOTIDE SEQUENCE [LARGE SCALE GENOMIC DNA]</scope>
</reference>
<dbReference type="OrthoDB" id="5823468at2759"/>
<protein>
    <submittedName>
        <fullName evidence="4">CULLIN_2 domain-containing protein</fullName>
    </submittedName>
</protein>
<organism evidence="4">
    <name type="scientific">Gongylonema pulchrum</name>
    <dbReference type="NCBI Taxonomy" id="637853"/>
    <lineage>
        <taxon>Eukaryota</taxon>
        <taxon>Metazoa</taxon>
        <taxon>Ecdysozoa</taxon>
        <taxon>Nematoda</taxon>
        <taxon>Chromadorea</taxon>
        <taxon>Rhabditida</taxon>
        <taxon>Spirurina</taxon>
        <taxon>Spiruromorpha</taxon>
        <taxon>Spiruroidea</taxon>
        <taxon>Gongylonematidae</taxon>
        <taxon>Gongylonema</taxon>
    </lineage>
</organism>
<dbReference type="Gene3D" id="1.10.533.30">
    <property type="entry name" value="Nematode polyprotein allergen ABA-1"/>
    <property type="match status" value="3"/>
</dbReference>
<sequence length="403" mass="47339">DEKHKEQFRVYAPVCRTVYGVTVQARVKRDKPHEHQQHTLESYFETHLKWLTDEQKAEIKRMKEEGQTKFMIQEKIFQYFEELRREEKLGFAEYLQEVCRELVGDIVGNKRATVLTRMRNAGATLEEIKTEMEIMLDENTDKTVKAKIEVYGAVCGKIFGVDVPFRRRRDEQGQHTLDDYFKTHLSWLADAQKEEIKKMKEDGKTKADMQDKIMRYYDALNDGEKAHATELLLDGCREVLKDVVGEEHYNDLKKMKDAGAGVYDLKAKVDAILEGITDVQKREKIKLYGAGCRKIFAAAHYEHSLEDYFKGHLKWLTDEQRNELRKMKEENKSKIDIREKIYMYYEELNDTESKSEAGKFLREACRDLFRYVVGDEKADELKKLKESGVSLDEMKHKVDLMIA</sequence>
<proteinExistence type="predicted"/>